<organism evidence="2 3">
    <name type="scientific">Blastocystis sp. subtype 1 (strain ATCC 50177 / NandII)</name>
    <dbReference type="NCBI Taxonomy" id="478820"/>
    <lineage>
        <taxon>Eukaryota</taxon>
        <taxon>Sar</taxon>
        <taxon>Stramenopiles</taxon>
        <taxon>Bigyra</taxon>
        <taxon>Opalozoa</taxon>
        <taxon>Opalinata</taxon>
        <taxon>Blastocystidae</taxon>
        <taxon>Blastocystis</taxon>
    </lineage>
</organism>
<gene>
    <name evidence="2" type="ORF">AV274_5415</name>
</gene>
<dbReference type="OrthoDB" id="1924968at2759"/>
<dbReference type="PANTHER" id="PTHR38710:SF1">
    <property type="entry name" value="WITH PUTATIVE URIDYL PYROPHOSPHORYLASE-RELATED"/>
    <property type="match status" value="1"/>
</dbReference>
<keyword evidence="2" id="KW-0808">Transferase</keyword>
<reference evidence="2 3" key="1">
    <citation type="submission" date="2016-05" db="EMBL/GenBank/DDBJ databases">
        <title>Nuclear genome of Blastocystis sp. subtype 1 NandII.</title>
        <authorList>
            <person name="Gentekaki E."/>
            <person name="Curtis B."/>
            <person name="Stairs C."/>
            <person name="Eme L."/>
            <person name="Herman E."/>
            <person name="Klimes V."/>
            <person name="Arias M.C."/>
            <person name="Elias M."/>
            <person name="Hilliou F."/>
            <person name="Klute M."/>
            <person name="Malik S.-B."/>
            <person name="Pightling A."/>
            <person name="Rachubinski R."/>
            <person name="Salas D."/>
            <person name="Schlacht A."/>
            <person name="Suga H."/>
            <person name="Archibald J."/>
            <person name="Ball S.G."/>
            <person name="Clark G."/>
            <person name="Dacks J."/>
            <person name="Van Der Giezen M."/>
            <person name="Tsaousis A."/>
            <person name="Roger A."/>
        </authorList>
    </citation>
    <scope>NUCLEOTIDE SEQUENCE [LARGE SCALE GENOMIC DNA]</scope>
    <source>
        <strain evidence="3">ATCC 50177 / NandII</strain>
    </source>
</reference>
<evidence type="ECO:0000313" key="3">
    <source>
        <dbReference type="Proteomes" id="UP000078348"/>
    </source>
</evidence>
<dbReference type="Pfam" id="PF00288">
    <property type="entry name" value="GHMP_kinases_N"/>
    <property type="match status" value="1"/>
</dbReference>
<dbReference type="GO" id="GO:0047940">
    <property type="term" value="F:glucuronokinase activity"/>
    <property type="evidence" value="ECO:0007669"/>
    <property type="project" value="TreeGrafter"/>
</dbReference>
<dbReference type="PRINTS" id="PR00959">
    <property type="entry name" value="MEVGALKINASE"/>
</dbReference>
<dbReference type="InterPro" id="IPR014721">
    <property type="entry name" value="Ribsml_uS5_D2-typ_fold_subgr"/>
</dbReference>
<feature type="domain" description="GHMP kinase N-terminal" evidence="1">
    <location>
        <begin position="310"/>
        <end position="395"/>
    </location>
</feature>
<proteinExistence type="predicted"/>
<dbReference type="GO" id="GO:0005524">
    <property type="term" value="F:ATP binding"/>
    <property type="evidence" value="ECO:0007669"/>
    <property type="project" value="InterPro"/>
</dbReference>
<dbReference type="STRING" id="478820.A0A196S9V8"/>
<comment type="caution">
    <text evidence="2">The sequence shown here is derived from an EMBL/GenBank/DDBJ whole genome shotgun (WGS) entry which is preliminary data.</text>
</comment>
<dbReference type="PANTHER" id="PTHR38710">
    <property type="entry name" value="WITH PUTATIVE URIDYL PYROPHOSPHORYLASE-RELATED"/>
    <property type="match status" value="1"/>
</dbReference>
<keyword evidence="3" id="KW-1185">Reference proteome</keyword>
<dbReference type="AlphaFoldDB" id="A0A196S9V8"/>
<protein>
    <submittedName>
        <fullName evidence="2">Glucuronokinase G</fullName>
    </submittedName>
</protein>
<keyword evidence="2" id="KW-0418">Kinase</keyword>
<dbReference type="Gene3D" id="3.30.230.10">
    <property type="match status" value="1"/>
</dbReference>
<dbReference type="SUPFAM" id="SSF54211">
    <property type="entry name" value="Ribosomal protein S5 domain 2-like"/>
    <property type="match status" value="1"/>
</dbReference>
<dbReference type="InterPro" id="IPR006204">
    <property type="entry name" value="GHMP_kinase_N_dom"/>
</dbReference>
<dbReference type="EMBL" id="LXWW01000501">
    <property type="protein sequence ID" value="OAO12882.1"/>
    <property type="molecule type" value="Genomic_DNA"/>
</dbReference>
<dbReference type="InterPro" id="IPR020568">
    <property type="entry name" value="Ribosomal_Su5_D2-typ_SF"/>
</dbReference>
<name>A0A196S9V8_BLAHN</name>
<accession>A0A196S9V8</accession>
<dbReference type="InterPro" id="IPR053034">
    <property type="entry name" value="Glucuronokinase-like"/>
</dbReference>
<dbReference type="Proteomes" id="UP000078348">
    <property type="component" value="Unassembled WGS sequence"/>
</dbReference>
<evidence type="ECO:0000259" key="1">
    <source>
        <dbReference type="Pfam" id="PF00288"/>
    </source>
</evidence>
<evidence type="ECO:0000313" key="2">
    <source>
        <dbReference type="EMBL" id="OAO12882.1"/>
    </source>
</evidence>
<sequence>MQFVYLDLDPKNYENGPAIHNQEDVSMSPIVLWKDVIGQYKAIDSMVIVCNQKDYANYEGLVACCHLSGVVVLSTADLEIDPSAKLDKIEVVKKLKEKQFVTSPSVFICYQACIPSKGLSLSILNDYYAFKHAKCVYLYNYSEDISKQPVTAAMSKNVSPLLQIDVDYLLSVGVEKRSPYTLVNLFNGSTFGLWVPFLPLAILSPSSLQKGIRIFHSPDRDLSSTPESVSEKCYSRIGLIGNPSDGYYGKTISIAISNFFTEVTLLKSRTLRIIPNPTSDPTSFTSFSDLHHILSKNGYTGGIRLLYASLNRFYKYLMKKGIYVNHYTTSIPRQVGLSGSSSIIIAAMRALIAFYRIPKGLFPEMEQIKWALQVETEELGITAGLQDRVAQVMEGCVRMDFNKEAMEKTGNGLYSHVEVALLPPLFLAYCSQPEDISFGTRNEEEMKACIDANFDGRRAIWGDDALGGETGPNLRMISIARKYGMATKFCGSGGAVVIVPGFSYKEETIETMKKEMEQNGFVLEKVHVRE</sequence>